<name>A0AAV1ICP1_9CHLO</name>
<reference evidence="2 3" key="1">
    <citation type="submission" date="2023-10" db="EMBL/GenBank/DDBJ databases">
        <authorList>
            <person name="Maclean D."/>
            <person name="Macfadyen A."/>
        </authorList>
    </citation>
    <scope>NUCLEOTIDE SEQUENCE [LARGE SCALE GENOMIC DNA]</scope>
</reference>
<protein>
    <submittedName>
        <fullName evidence="2">Uncharacterized protein</fullName>
    </submittedName>
</protein>
<feature type="region of interest" description="Disordered" evidence="1">
    <location>
        <begin position="37"/>
        <end position="69"/>
    </location>
</feature>
<dbReference type="Proteomes" id="UP001314263">
    <property type="component" value="Unassembled WGS sequence"/>
</dbReference>
<feature type="compositionally biased region" description="Low complexity" evidence="1">
    <location>
        <begin position="128"/>
        <end position="138"/>
    </location>
</feature>
<feature type="region of interest" description="Disordered" evidence="1">
    <location>
        <begin position="128"/>
        <end position="272"/>
    </location>
</feature>
<keyword evidence="3" id="KW-1185">Reference proteome</keyword>
<accession>A0AAV1ICP1</accession>
<evidence type="ECO:0000256" key="1">
    <source>
        <dbReference type="SAM" id="MobiDB-lite"/>
    </source>
</evidence>
<dbReference type="EMBL" id="CAUYUE010000011">
    <property type="protein sequence ID" value="CAK0785003.1"/>
    <property type="molecule type" value="Genomic_DNA"/>
</dbReference>
<feature type="compositionally biased region" description="Low complexity" evidence="1">
    <location>
        <begin position="87"/>
        <end position="103"/>
    </location>
</feature>
<evidence type="ECO:0000313" key="3">
    <source>
        <dbReference type="Proteomes" id="UP001314263"/>
    </source>
</evidence>
<gene>
    <name evidence="2" type="ORF">CVIRNUC_008208</name>
</gene>
<feature type="compositionally biased region" description="Low complexity" evidence="1">
    <location>
        <begin position="146"/>
        <end position="175"/>
    </location>
</feature>
<feature type="compositionally biased region" description="Polar residues" evidence="1">
    <location>
        <begin position="176"/>
        <end position="199"/>
    </location>
</feature>
<dbReference type="AlphaFoldDB" id="A0AAV1ICP1"/>
<feature type="region of interest" description="Disordered" evidence="1">
    <location>
        <begin position="87"/>
        <end position="110"/>
    </location>
</feature>
<organism evidence="2 3">
    <name type="scientific">Coccomyxa viridis</name>
    <dbReference type="NCBI Taxonomy" id="1274662"/>
    <lineage>
        <taxon>Eukaryota</taxon>
        <taxon>Viridiplantae</taxon>
        <taxon>Chlorophyta</taxon>
        <taxon>core chlorophytes</taxon>
        <taxon>Trebouxiophyceae</taxon>
        <taxon>Trebouxiophyceae incertae sedis</taxon>
        <taxon>Coccomyxaceae</taxon>
        <taxon>Coccomyxa</taxon>
    </lineage>
</organism>
<feature type="compositionally biased region" description="Low complexity" evidence="1">
    <location>
        <begin position="201"/>
        <end position="214"/>
    </location>
</feature>
<sequence>MGFSHTANESIIQRHSNLPMALRMLLQDGAGAITAGAGDGNAHSASEDLPRVGATGTAAPPQSLSGPLAQPGVLQLAATPAGMAGMAGMTPAAPPSTTSPSPGGMTGGVPAGAAGAAMGAAATDAGLEPSGAGAQMPGAGAGAGAGAQALQGSPGASLPGPGAGLASGSFAAAPPQLNSMQAGTDTGTPGFNGSENQLNVGAASPAAGPSPAAGRDTDTSDSADDASPAAAPDSDLGGIYEGVPTGGPSEPLIDDESEIGGPSAAPTVSAQDADTAYQSLILGAGPGD</sequence>
<comment type="caution">
    <text evidence="2">The sequence shown here is derived from an EMBL/GenBank/DDBJ whole genome shotgun (WGS) entry which is preliminary data.</text>
</comment>
<feature type="compositionally biased region" description="Low complexity" evidence="1">
    <location>
        <begin position="225"/>
        <end position="235"/>
    </location>
</feature>
<evidence type="ECO:0000313" key="2">
    <source>
        <dbReference type="EMBL" id="CAK0785003.1"/>
    </source>
</evidence>
<proteinExistence type="predicted"/>